<organism evidence="3 4">
    <name type="scientific">Aspergillus sclerotialis</name>
    <dbReference type="NCBI Taxonomy" id="2070753"/>
    <lineage>
        <taxon>Eukaryota</taxon>
        <taxon>Fungi</taxon>
        <taxon>Dikarya</taxon>
        <taxon>Ascomycota</taxon>
        <taxon>Pezizomycotina</taxon>
        <taxon>Eurotiomycetes</taxon>
        <taxon>Eurotiomycetidae</taxon>
        <taxon>Eurotiales</taxon>
        <taxon>Aspergillaceae</taxon>
        <taxon>Aspergillus</taxon>
        <taxon>Aspergillus subgen. Polypaecilum</taxon>
    </lineage>
</organism>
<feature type="compositionally biased region" description="Low complexity" evidence="1">
    <location>
        <begin position="574"/>
        <end position="605"/>
    </location>
</feature>
<name>A0A3A2ZEE8_9EURO</name>
<evidence type="ECO:0008006" key="5">
    <source>
        <dbReference type="Google" id="ProtNLM"/>
    </source>
</evidence>
<keyword evidence="2" id="KW-0812">Transmembrane</keyword>
<dbReference type="Proteomes" id="UP000266188">
    <property type="component" value="Unassembled WGS sequence"/>
</dbReference>
<evidence type="ECO:0000313" key="3">
    <source>
        <dbReference type="EMBL" id="RJE21519.1"/>
    </source>
</evidence>
<dbReference type="AlphaFoldDB" id="A0A3A2ZEE8"/>
<evidence type="ECO:0000256" key="2">
    <source>
        <dbReference type="SAM" id="Phobius"/>
    </source>
</evidence>
<keyword evidence="2" id="KW-0472">Membrane</keyword>
<evidence type="ECO:0000256" key="1">
    <source>
        <dbReference type="SAM" id="MobiDB-lite"/>
    </source>
</evidence>
<feature type="region of interest" description="Disordered" evidence="1">
    <location>
        <begin position="1"/>
        <end position="115"/>
    </location>
</feature>
<proteinExistence type="predicted"/>
<gene>
    <name evidence="3" type="ORF">PHISCL_06152</name>
</gene>
<dbReference type="OrthoDB" id="10259622at2759"/>
<sequence length="713" mass="77315">MDLLGLDTDTGKPDATKSTSGNKGLALIDVDEPNESKNPFIEPSKPQGHYSGSTAVDDGAYNPFEPAKGIKSVDEITEEGPKHAPKAASPPAKDKELPLAPEPAHLYPPEKQASSYNQTTTIAPPATYVHFPPNPCPPRSSAAPAEREIPRPITVFPGAHAPVQSPDTPSPAFQQTTERSGIPLSRIHDSPAPAYGSNENSYPYFPQHPGSYPVSRTEIVHPIAERERIEAHRQRLEREDAISRRVGGLWRGRGPVSKKGCFGRPGREGRLRRRWYVAIAAFFLIIIILAIVLATTLTRKGDETPVQSRWLNLTGYPPMPTGIATIAGPELQEENSGCVGQSSLWSCALPKEQQDTNNPYAANQPNFRVAIRFRNGTYENSTIIASGASRLLRVRDNSGLFDPSPKPPSITDQTFLGNTTDKNSEPFAGEETPFYISFLSPVKLSSSPEFNLTRRSNDASPFPNLSAIIPQPDESPDGSPAPATLYPVPESQPVRLYNRGQNDEHYGFYTYFDKSIFLSSSGALDGTSDNNPEDKNGGSKIKDSRVRCTWAQTRFLVQIWTRPDRAGMALIQDSPNSTTTTTSTITATATPSPSSSSPSTNSSATDFTRPGSFPYPITITIDRHGGNAKQKMLYCYGLDDGRFNKTEKKLQIEDRGAGGTLVNPPPGIFNNTNQGGESLVGRDSDSSSDGQNGGIDGGTGGCTCRWANWVKQI</sequence>
<reference evidence="4" key="1">
    <citation type="submission" date="2017-02" db="EMBL/GenBank/DDBJ databases">
        <authorList>
            <person name="Tafer H."/>
            <person name="Lopandic K."/>
        </authorList>
    </citation>
    <scope>NUCLEOTIDE SEQUENCE [LARGE SCALE GENOMIC DNA]</scope>
    <source>
        <strain evidence="4">CBS 366.77</strain>
    </source>
</reference>
<comment type="caution">
    <text evidence="3">The sequence shown here is derived from an EMBL/GenBank/DDBJ whole genome shotgun (WGS) entry which is preliminary data.</text>
</comment>
<feature type="region of interest" description="Disordered" evidence="1">
    <location>
        <begin position="570"/>
        <end position="612"/>
    </location>
</feature>
<dbReference type="STRING" id="2070753.A0A3A2ZEE8"/>
<dbReference type="EMBL" id="MVGC01000223">
    <property type="protein sequence ID" value="RJE21519.1"/>
    <property type="molecule type" value="Genomic_DNA"/>
</dbReference>
<accession>A0A3A2ZEE8</accession>
<keyword evidence="4" id="KW-1185">Reference proteome</keyword>
<keyword evidence="2" id="KW-1133">Transmembrane helix</keyword>
<feature type="region of interest" description="Disordered" evidence="1">
    <location>
        <begin position="469"/>
        <end position="488"/>
    </location>
</feature>
<evidence type="ECO:0000313" key="4">
    <source>
        <dbReference type="Proteomes" id="UP000266188"/>
    </source>
</evidence>
<protein>
    <recommendedName>
        <fullName evidence="5">Glycoprotease family</fullName>
    </recommendedName>
</protein>
<feature type="transmembrane region" description="Helical" evidence="2">
    <location>
        <begin position="275"/>
        <end position="297"/>
    </location>
</feature>
<feature type="region of interest" description="Disordered" evidence="1">
    <location>
        <begin position="654"/>
        <end position="697"/>
    </location>
</feature>
<feature type="compositionally biased region" description="Basic and acidic residues" evidence="1">
    <location>
        <begin position="71"/>
        <end position="82"/>
    </location>
</feature>